<keyword evidence="2" id="KW-1185">Reference proteome</keyword>
<comment type="caution">
    <text evidence="1">The sequence shown here is derived from an EMBL/GenBank/DDBJ whole genome shotgun (WGS) entry which is preliminary data.</text>
</comment>
<dbReference type="EMBL" id="JARKNE010000001">
    <property type="protein sequence ID" value="KAK5845469.1"/>
    <property type="molecule type" value="Genomic_DNA"/>
</dbReference>
<protein>
    <submittedName>
        <fullName evidence="1">Uncharacterized protein</fullName>
    </submittedName>
</protein>
<accession>A0ABR0R1R5</accession>
<gene>
    <name evidence="1" type="ORF">PVK06_001657</name>
</gene>
<sequence>MELSMKAIENQGFLEKIGHHSDKILANNEDVNLSMVVNVKLIFAQVKGITRVTLNERLEKKYPLLDVDCPNMLDGILKAMLIQFPKMK</sequence>
<reference evidence="1 2" key="1">
    <citation type="submission" date="2023-03" db="EMBL/GenBank/DDBJ databases">
        <title>WGS of Gossypium arboreum.</title>
        <authorList>
            <person name="Yu D."/>
        </authorList>
    </citation>
    <scope>NUCLEOTIDE SEQUENCE [LARGE SCALE GENOMIC DNA]</scope>
    <source>
        <tissue evidence="1">Leaf</tissue>
    </source>
</reference>
<evidence type="ECO:0000313" key="2">
    <source>
        <dbReference type="Proteomes" id="UP001358586"/>
    </source>
</evidence>
<dbReference type="Proteomes" id="UP001358586">
    <property type="component" value="Chromosome 1"/>
</dbReference>
<organism evidence="1 2">
    <name type="scientific">Gossypium arboreum</name>
    <name type="common">Tree cotton</name>
    <name type="synonym">Gossypium nanking</name>
    <dbReference type="NCBI Taxonomy" id="29729"/>
    <lineage>
        <taxon>Eukaryota</taxon>
        <taxon>Viridiplantae</taxon>
        <taxon>Streptophyta</taxon>
        <taxon>Embryophyta</taxon>
        <taxon>Tracheophyta</taxon>
        <taxon>Spermatophyta</taxon>
        <taxon>Magnoliopsida</taxon>
        <taxon>eudicotyledons</taxon>
        <taxon>Gunneridae</taxon>
        <taxon>Pentapetalae</taxon>
        <taxon>rosids</taxon>
        <taxon>malvids</taxon>
        <taxon>Malvales</taxon>
        <taxon>Malvaceae</taxon>
        <taxon>Malvoideae</taxon>
        <taxon>Gossypium</taxon>
    </lineage>
</organism>
<evidence type="ECO:0000313" key="1">
    <source>
        <dbReference type="EMBL" id="KAK5845469.1"/>
    </source>
</evidence>
<name>A0ABR0R1R5_GOSAR</name>
<proteinExistence type="predicted"/>